<evidence type="ECO:0000256" key="1">
    <source>
        <dbReference type="SAM" id="SignalP"/>
    </source>
</evidence>
<accession>A0A317ZXF0</accession>
<evidence type="ECO:0000313" key="2">
    <source>
        <dbReference type="EMBL" id="PXA71984.1"/>
    </source>
</evidence>
<feature type="chain" id="PRO_5016344141" description="2'-5' RNA ligase family protein" evidence="1">
    <location>
        <begin position="25"/>
        <end position="165"/>
    </location>
</feature>
<dbReference type="AlphaFoldDB" id="A0A317ZXF0"/>
<dbReference type="InterPro" id="IPR009097">
    <property type="entry name" value="Cyclic_Pdiesterase"/>
</dbReference>
<gene>
    <name evidence="2" type="ORF">CTB96_03470</name>
</gene>
<name>A0A317ZXF0_9MICO</name>
<proteinExistence type="predicted"/>
<sequence>MGMPRLVVVLPLTPLTVGSSFAVADWPLHITVLPPFLTDAAPADIATAIETAVRAQPPLTVRAGEDALFGRRHNVPVTLIEPDDDLTRLHHALVAVIRPFAAEPDEPAFTGDDFRAHVTVKPPARVHPGDVLQLSQIALVDMLPRIHAAGRTVLAASPLVSRRDR</sequence>
<keyword evidence="1" id="KW-0732">Signal</keyword>
<comment type="caution">
    <text evidence="2">The sequence shown here is derived from an EMBL/GenBank/DDBJ whole genome shotgun (WGS) entry which is preliminary data.</text>
</comment>
<dbReference type="SUPFAM" id="SSF55144">
    <property type="entry name" value="LigT-like"/>
    <property type="match status" value="1"/>
</dbReference>
<dbReference type="Proteomes" id="UP000246722">
    <property type="component" value="Unassembled WGS sequence"/>
</dbReference>
<keyword evidence="3" id="KW-1185">Reference proteome</keyword>
<dbReference type="Gene3D" id="3.90.1140.10">
    <property type="entry name" value="Cyclic phosphodiesterase"/>
    <property type="match status" value="1"/>
</dbReference>
<reference evidence="2 3" key="1">
    <citation type="submission" date="2018-05" db="EMBL/GenBank/DDBJ databases">
        <title>Genetic diversity of glacier-inhabiting Cryobacterium bacteria in China and description of Cryobacterium mengkeensis sp. nov. and Arthrobacter glacialis sp. nov.</title>
        <authorList>
            <person name="Liu Q."/>
            <person name="Xin Y.-H."/>
        </authorList>
    </citation>
    <scope>NUCLEOTIDE SEQUENCE [LARGE SCALE GENOMIC DNA]</scope>
    <source>
        <strain evidence="2 3">SK-1</strain>
    </source>
</reference>
<organism evidence="2 3">
    <name type="scientific">Cryobacterium arcticum</name>
    <dbReference type="NCBI Taxonomy" id="670052"/>
    <lineage>
        <taxon>Bacteria</taxon>
        <taxon>Bacillati</taxon>
        <taxon>Actinomycetota</taxon>
        <taxon>Actinomycetes</taxon>
        <taxon>Micrococcales</taxon>
        <taxon>Microbacteriaceae</taxon>
        <taxon>Cryobacterium</taxon>
    </lineage>
</organism>
<protein>
    <recommendedName>
        <fullName evidence="4">2'-5' RNA ligase family protein</fullName>
    </recommendedName>
</protein>
<dbReference type="EMBL" id="QHLY01000005">
    <property type="protein sequence ID" value="PXA71984.1"/>
    <property type="molecule type" value="Genomic_DNA"/>
</dbReference>
<feature type="signal peptide" evidence="1">
    <location>
        <begin position="1"/>
        <end position="24"/>
    </location>
</feature>
<dbReference type="Pfam" id="PF13563">
    <property type="entry name" value="2_5_RNA_ligase2"/>
    <property type="match status" value="1"/>
</dbReference>
<evidence type="ECO:0000313" key="3">
    <source>
        <dbReference type="Proteomes" id="UP000246722"/>
    </source>
</evidence>
<evidence type="ECO:0008006" key="4">
    <source>
        <dbReference type="Google" id="ProtNLM"/>
    </source>
</evidence>